<feature type="region of interest" description="Disordered" evidence="1">
    <location>
        <begin position="1"/>
        <end position="29"/>
    </location>
</feature>
<feature type="region of interest" description="Disordered" evidence="1">
    <location>
        <begin position="122"/>
        <end position="222"/>
    </location>
</feature>
<dbReference type="OMA" id="RMGTPSK"/>
<dbReference type="InParanoid" id="A0A251U9C6"/>
<dbReference type="Gramene" id="mRNA:HanXRQr2_Chr08g0359121">
    <property type="protein sequence ID" value="mRNA:HanXRQr2_Chr08g0359121"/>
    <property type="gene ID" value="HanXRQr2_Chr08g0359121"/>
</dbReference>
<dbReference type="PANTHER" id="PTHR33828:SF1">
    <property type="entry name" value="OS05G0596200 PROTEIN"/>
    <property type="match status" value="1"/>
</dbReference>
<evidence type="ECO:0000313" key="2">
    <source>
        <dbReference type="EMBL" id="KAF5797055.1"/>
    </source>
</evidence>
<evidence type="ECO:0000313" key="4">
    <source>
        <dbReference type="Proteomes" id="UP000215914"/>
    </source>
</evidence>
<name>A0A251U9C6_HELAN</name>
<dbReference type="EMBL" id="MNCJ02000323">
    <property type="protein sequence ID" value="KAF5797055.1"/>
    <property type="molecule type" value="Genomic_DNA"/>
</dbReference>
<dbReference type="AlphaFoldDB" id="A0A251U9C6"/>
<dbReference type="PANTHER" id="PTHR33828">
    <property type="entry name" value="OS05G0596200 PROTEIN"/>
    <property type="match status" value="1"/>
</dbReference>
<dbReference type="EMBL" id="CM007897">
    <property type="protein sequence ID" value="OTG19466.1"/>
    <property type="molecule type" value="Genomic_DNA"/>
</dbReference>
<proteinExistence type="predicted"/>
<dbReference type="OrthoDB" id="361835at2759"/>
<evidence type="ECO:0000313" key="3">
    <source>
        <dbReference type="EMBL" id="OTG19466.1"/>
    </source>
</evidence>
<feature type="compositionally biased region" description="Basic and acidic residues" evidence="1">
    <location>
        <begin position="1"/>
        <end position="12"/>
    </location>
</feature>
<evidence type="ECO:0000256" key="1">
    <source>
        <dbReference type="SAM" id="MobiDB-lite"/>
    </source>
</evidence>
<dbReference type="Proteomes" id="UP000215914">
    <property type="component" value="Chromosome 8"/>
</dbReference>
<accession>A0A251U9C6</accession>
<reference evidence="3" key="2">
    <citation type="submission" date="2017-02" db="EMBL/GenBank/DDBJ databases">
        <title>Sunflower complete genome.</title>
        <authorList>
            <person name="Langlade N."/>
            <person name="Munos S."/>
        </authorList>
    </citation>
    <scope>NUCLEOTIDE SEQUENCE [LARGE SCALE GENOMIC DNA]</scope>
    <source>
        <tissue evidence="3">Leaves</tissue>
    </source>
</reference>
<gene>
    <name evidence="3" type="ORF">HannXRQ_Chr08g0234401</name>
    <name evidence="2" type="ORF">HanXRQr2_Chr08g0359121</name>
</gene>
<reference evidence="2 4" key="1">
    <citation type="journal article" date="2017" name="Nature">
        <title>The sunflower genome provides insights into oil metabolism, flowering and Asterid evolution.</title>
        <authorList>
            <person name="Badouin H."/>
            <person name="Gouzy J."/>
            <person name="Grassa C.J."/>
            <person name="Murat F."/>
            <person name="Staton S.E."/>
            <person name="Cottret L."/>
            <person name="Lelandais-Briere C."/>
            <person name="Owens G.L."/>
            <person name="Carrere S."/>
            <person name="Mayjonade B."/>
            <person name="Legrand L."/>
            <person name="Gill N."/>
            <person name="Kane N.C."/>
            <person name="Bowers J.E."/>
            <person name="Hubner S."/>
            <person name="Bellec A."/>
            <person name="Berard A."/>
            <person name="Berges H."/>
            <person name="Blanchet N."/>
            <person name="Boniface M.C."/>
            <person name="Brunel D."/>
            <person name="Catrice O."/>
            <person name="Chaidir N."/>
            <person name="Claudel C."/>
            <person name="Donnadieu C."/>
            <person name="Faraut T."/>
            <person name="Fievet G."/>
            <person name="Helmstetter N."/>
            <person name="King M."/>
            <person name="Knapp S.J."/>
            <person name="Lai Z."/>
            <person name="Le Paslier M.C."/>
            <person name="Lippi Y."/>
            <person name="Lorenzon L."/>
            <person name="Mandel J.R."/>
            <person name="Marage G."/>
            <person name="Marchand G."/>
            <person name="Marquand E."/>
            <person name="Bret-Mestries E."/>
            <person name="Morien E."/>
            <person name="Nambeesan S."/>
            <person name="Nguyen T."/>
            <person name="Pegot-Espagnet P."/>
            <person name="Pouilly N."/>
            <person name="Raftis F."/>
            <person name="Sallet E."/>
            <person name="Schiex T."/>
            <person name="Thomas J."/>
            <person name="Vandecasteele C."/>
            <person name="Vares D."/>
            <person name="Vear F."/>
            <person name="Vautrin S."/>
            <person name="Crespi M."/>
            <person name="Mangin B."/>
            <person name="Burke J.M."/>
            <person name="Salse J."/>
            <person name="Munos S."/>
            <person name="Vincourt P."/>
            <person name="Rieseberg L.H."/>
            <person name="Langlade N.B."/>
        </authorList>
    </citation>
    <scope>NUCLEOTIDE SEQUENCE [LARGE SCALE GENOMIC DNA]</scope>
    <source>
        <strain evidence="4">cv. SF193</strain>
        <tissue evidence="2">Leaves</tissue>
    </source>
</reference>
<dbReference type="STRING" id="4232.A0A251U9C6"/>
<organism evidence="3 4">
    <name type="scientific">Helianthus annuus</name>
    <name type="common">Common sunflower</name>
    <dbReference type="NCBI Taxonomy" id="4232"/>
    <lineage>
        <taxon>Eukaryota</taxon>
        <taxon>Viridiplantae</taxon>
        <taxon>Streptophyta</taxon>
        <taxon>Embryophyta</taxon>
        <taxon>Tracheophyta</taxon>
        <taxon>Spermatophyta</taxon>
        <taxon>Magnoliopsida</taxon>
        <taxon>eudicotyledons</taxon>
        <taxon>Gunneridae</taxon>
        <taxon>Pentapetalae</taxon>
        <taxon>asterids</taxon>
        <taxon>campanulids</taxon>
        <taxon>Asterales</taxon>
        <taxon>Asteraceae</taxon>
        <taxon>Asteroideae</taxon>
        <taxon>Heliantheae alliance</taxon>
        <taxon>Heliantheae</taxon>
        <taxon>Helianthus</taxon>
    </lineage>
</organism>
<keyword evidence="4" id="KW-1185">Reference proteome</keyword>
<reference evidence="2" key="3">
    <citation type="submission" date="2020-06" db="EMBL/GenBank/DDBJ databases">
        <title>Helianthus annuus Genome sequencing and assembly Release 2.</title>
        <authorList>
            <person name="Gouzy J."/>
            <person name="Langlade N."/>
            <person name="Munos S."/>
        </authorList>
    </citation>
    <scope>NUCLEOTIDE SEQUENCE</scope>
    <source>
        <tissue evidence="2">Leaves</tissue>
    </source>
</reference>
<sequence>MATETKPMKPGRDGSTPKTKFDSSVIKNTQSIDSRHKISTIASKNEAKGKSIIVTSSKTKTVTTAVKTTREKKVYSLPGQKFDLPEEREPLRIFYESLSRQIPSSEMAEFWMMEHGMLSPERAKRAFEKKKRKQKEIRIGTPVKSPPPSRAQTSKQLSRGETSKQLSSQSRGETSKQLSSQSRGETSMRPQPLPVSKNGDAKRTDDDDDEDNFTLSHKRRKG</sequence>
<feature type="compositionally biased region" description="Polar residues" evidence="1">
    <location>
        <begin position="150"/>
        <end position="189"/>
    </location>
</feature>
<protein>
    <submittedName>
        <fullName evidence="3">Uncharacterized protein</fullName>
    </submittedName>
</protein>